<evidence type="ECO:0000313" key="1">
    <source>
        <dbReference type="EMBL" id="MEA5583158.1"/>
    </source>
</evidence>
<dbReference type="EMBL" id="JAYGHG010000035">
    <property type="protein sequence ID" value="MEA5583158.1"/>
    <property type="molecule type" value="Genomic_DNA"/>
</dbReference>
<keyword evidence="2" id="KW-1185">Reference proteome</keyword>
<comment type="caution">
    <text evidence="1">The sequence shown here is derived from an EMBL/GenBank/DDBJ whole genome shotgun (WGS) entry which is preliminary data.</text>
</comment>
<sequence>MNYQQSTAMNNFPLYQPTLLSENSNPFIHVVPISPLPPRPGIPSNFTPPKLVLDQSSALMI</sequence>
<name>A0ABU5UIP5_9CYAN</name>
<dbReference type="RefSeq" id="WP_323197458.1">
    <property type="nucleotide sequence ID" value="NZ_JAYGHG010000035.1"/>
</dbReference>
<organism evidence="1 2">
    <name type="scientific">Nodularia harveyana UHCC-0300</name>
    <dbReference type="NCBI Taxonomy" id="2974287"/>
    <lineage>
        <taxon>Bacteria</taxon>
        <taxon>Bacillati</taxon>
        <taxon>Cyanobacteriota</taxon>
        <taxon>Cyanophyceae</taxon>
        <taxon>Nostocales</taxon>
        <taxon>Nodulariaceae</taxon>
        <taxon>Nodularia</taxon>
    </lineage>
</organism>
<proteinExistence type="predicted"/>
<gene>
    <name evidence="1" type="ORF">VB620_17645</name>
</gene>
<dbReference type="Proteomes" id="UP001302120">
    <property type="component" value="Unassembled WGS sequence"/>
</dbReference>
<reference evidence="1 2" key="1">
    <citation type="submission" date="2023-12" db="EMBL/GenBank/DDBJ databases">
        <title>Baltic Sea Cyanobacteria.</title>
        <authorList>
            <person name="Delbaje E."/>
            <person name="Fewer D.P."/>
            <person name="Shishido T.K."/>
        </authorList>
    </citation>
    <scope>NUCLEOTIDE SEQUENCE [LARGE SCALE GENOMIC DNA]</scope>
    <source>
        <strain evidence="1 2">UHCC-0300</strain>
    </source>
</reference>
<protein>
    <submittedName>
        <fullName evidence="1">Uncharacterized protein</fullName>
    </submittedName>
</protein>
<evidence type="ECO:0000313" key="2">
    <source>
        <dbReference type="Proteomes" id="UP001302120"/>
    </source>
</evidence>
<accession>A0ABU5UIP5</accession>